<dbReference type="SUPFAM" id="SSF46557">
    <property type="entry name" value="GreA transcript cleavage protein, N-terminal domain"/>
    <property type="match status" value="1"/>
</dbReference>
<reference evidence="7" key="1">
    <citation type="journal article" date="2011" name="Genome Res.">
        <title>Deep small RNA sequencing from the nematode Ascaris reveals conservation, functional diversification, and novel developmental profiles.</title>
        <authorList>
            <person name="Wang J."/>
            <person name="Czech B."/>
            <person name="Crunk A."/>
            <person name="Wallace A."/>
            <person name="Mitreva M."/>
            <person name="Hannon G.J."/>
            <person name="Davis R.E."/>
        </authorList>
    </citation>
    <scope>NUCLEOTIDE SEQUENCE</scope>
</reference>
<dbReference type="NCBIfam" id="NF001263">
    <property type="entry name" value="PRK00226.1-4"/>
    <property type="match status" value="1"/>
</dbReference>
<dbReference type="InterPro" id="IPR028624">
    <property type="entry name" value="Tscrpt_elong_fac_GreA/B"/>
</dbReference>
<dbReference type="GO" id="GO:0032784">
    <property type="term" value="P:regulation of DNA-templated transcription elongation"/>
    <property type="evidence" value="ECO:0007669"/>
    <property type="project" value="InterPro"/>
</dbReference>
<evidence type="ECO:0000259" key="5">
    <source>
        <dbReference type="Pfam" id="PF01272"/>
    </source>
</evidence>
<evidence type="ECO:0000256" key="3">
    <source>
        <dbReference type="ARBA" id="ARBA00023163"/>
    </source>
</evidence>
<dbReference type="InterPro" id="IPR036953">
    <property type="entry name" value="GreA/GreB_C_sf"/>
</dbReference>
<evidence type="ECO:0000259" key="6">
    <source>
        <dbReference type="Pfam" id="PF03449"/>
    </source>
</evidence>
<keyword evidence="1" id="KW-0805">Transcription regulation</keyword>
<dbReference type="GO" id="GO:0003677">
    <property type="term" value="F:DNA binding"/>
    <property type="evidence" value="ECO:0007669"/>
    <property type="project" value="UniProtKB-KW"/>
</dbReference>
<dbReference type="InterPro" id="IPR006359">
    <property type="entry name" value="Tscrpt_elong_fac_GreA"/>
</dbReference>
<evidence type="ECO:0000313" key="7">
    <source>
        <dbReference type="EMBL" id="ADY49528.1"/>
    </source>
</evidence>
<protein>
    <submittedName>
        <fullName evidence="7">Transcription elongation factor greA</fullName>
    </submittedName>
</protein>
<dbReference type="GO" id="GO:0070063">
    <property type="term" value="F:RNA polymerase binding"/>
    <property type="evidence" value="ECO:0007669"/>
    <property type="project" value="InterPro"/>
</dbReference>
<dbReference type="InterPro" id="IPR036805">
    <property type="entry name" value="Tscrpt_elong_fac_GreA/B_N_sf"/>
</dbReference>
<dbReference type="Gene3D" id="1.10.287.180">
    <property type="entry name" value="Transcription elongation factor, GreA/GreB, N-terminal domain"/>
    <property type="match status" value="1"/>
</dbReference>
<evidence type="ECO:0000256" key="2">
    <source>
        <dbReference type="ARBA" id="ARBA00023125"/>
    </source>
</evidence>
<keyword evidence="2" id="KW-0238">DNA-binding</keyword>
<evidence type="ECO:0000256" key="1">
    <source>
        <dbReference type="ARBA" id="ARBA00023015"/>
    </source>
</evidence>
<dbReference type="EMBL" id="JI220724">
    <property type="protein sequence ID" value="ADY49528.1"/>
    <property type="molecule type" value="mRNA"/>
</dbReference>
<dbReference type="NCBIfam" id="TIGR01462">
    <property type="entry name" value="greA"/>
    <property type="match status" value="1"/>
</dbReference>
<dbReference type="PIRSF" id="PIRSF006092">
    <property type="entry name" value="GreA_GreB"/>
    <property type="match status" value="1"/>
</dbReference>
<keyword evidence="7" id="KW-0251">Elongation factor</keyword>
<dbReference type="HAMAP" id="MF_00105">
    <property type="entry name" value="GreA_GreB"/>
    <property type="match status" value="1"/>
</dbReference>
<sequence length="148" mass="16420">MNNDIFLTKEQLEELKEEYQYYVHTKRPEVVERIKEAKSFGDLSENSEYDSAREEQSFVEAKIKELDAIISNAQIIGAVTNSDTVVLGSTVTYEDTTSKEKQTYTILGVGANPLDQKNPSISTNTPVARALLGCKVGDIVTIEAPMGR</sequence>
<dbReference type="InterPro" id="IPR023459">
    <property type="entry name" value="Tscrpt_elong_fac_GreA/B_fam"/>
</dbReference>
<feature type="non-terminal residue" evidence="7">
    <location>
        <position position="148"/>
    </location>
</feature>
<dbReference type="InterPro" id="IPR022691">
    <property type="entry name" value="Tscrpt_elong_fac_GreA/B_N"/>
</dbReference>
<name>F1LHC4_ASCSU</name>
<feature type="domain" description="Transcription elongation factor GreA/GreB N-terminal" evidence="6">
    <location>
        <begin position="5"/>
        <end position="75"/>
    </location>
</feature>
<dbReference type="GO" id="GO:0006354">
    <property type="term" value="P:DNA-templated transcription elongation"/>
    <property type="evidence" value="ECO:0007669"/>
    <property type="project" value="TreeGrafter"/>
</dbReference>
<dbReference type="PANTHER" id="PTHR30437:SF4">
    <property type="entry name" value="TRANSCRIPTION ELONGATION FACTOR GREA"/>
    <property type="match status" value="1"/>
</dbReference>
<keyword evidence="7" id="KW-0648">Protein biosynthesis</keyword>
<comment type="function">
    <text evidence="4">Necessary for efficient RNA polymerase transcription elongation past template-encoded arresting sites. The arresting sites in DNA have the property of trapping a certain fraction of elongating RNA polymerases that pass through, resulting in locked ternary complexes. Cleavage of the nascent transcript by cleavage factors such as GreA or GreB allows the resumption of elongation from the new 3'terminus. GreA releases sequences of 2 to 3 nucleotides.</text>
</comment>
<dbReference type="PANTHER" id="PTHR30437">
    <property type="entry name" value="TRANSCRIPTION ELONGATION FACTOR GREA"/>
    <property type="match status" value="1"/>
</dbReference>
<dbReference type="AlphaFoldDB" id="F1LHC4"/>
<dbReference type="SUPFAM" id="SSF54534">
    <property type="entry name" value="FKBP-like"/>
    <property type="match status" value="1"/>
</dbReference>
<accession>F1LHC4</accession>
<dbReference type="InterPro" id="IPR001437">
    <property type="entry name" value="Tscrpt_elong_fac_GreA/B_C"/>
</dbReference>
<dbReference type="GO" id="GO:0003746">
    <property type="term" value="F:translation elongation factor activity"/>
    <property type="evidence" value="ECO:0007669"/>
    <property type="project" value="UniProtKB-KW"/>
</dbReference>
<dbReference type="FunFam" id="1.10.287.180:FF:000001">
    <property type="entry name" value="Transcription elongation factor GreA"/>
    <property type="match status" value="1"/>
</dbReference>
<keyword evidence="3" id="KW-0804">Transcription</keyword>
<dbReference type="Pfam" id="PF01272">
    <property type="entry name" value="GreA_GreB"/>
    <property type="match status" value="1"/>
</dbReference>
<proteinExistence type="evidence at transcript level"/>
<dbReference type="Pfam" id="PF03449">
    <property type="entry name" value="GreA_GreB_N"/>
    <property type="match status" value="1"/>
</dbReference>
<evidence type="ECO:0000256" key="4">
    <source>
        <dbReference type="ARBA" id="ARBA00024916"/>
    </source>
</evidence>
<organism evidence="7">
    <name type="scientific">Ascaris suum</name>
    <name type="common">Pig roundworm</name>
    <name type="synonym">Ascaris lumbricoides</name>
    <dbReference type="NCBI Taxonomy" id="6253"/>
    <lineage>
        <taxon>Eukaryota</taxon>
        <taxon>Metazoa</taxon>
        <taxon>Ecdysozoa</taxon>
        <taxon>Nematoda</taxon>
        <taxon>Chromadorea</taxon>
        <taxon>Rhabditida</taxon>
        <taxon>Spirurina</taxon>
        <taxon>Ascaridomorpha</taxon>
        <taxon>Ascaridoidea</taxon>
        <taxon>Ascarididae</taxon>
        <taxon>Ascaris</taxon>
    </lineage>
</organism>
<feature type="domain" description="Transcription elongation factor GreA/GreB C-terminal" evidence="5">
    <location>
        <begin position="82"/>
        <end position="147"/>
    </location>
</feature>
<dbReference type="Gene3D" id="3.10.50.30">
    <property type="entry name" value="Transcription elongation factor, GreA/GreB, C-terminal domain"/>
    <property type="match status" value="1"/>
</dbReference>